<accession>A0AAV9QES3</accession>
<keyword evidence="11" id="KW-1133">Transmembrane helix</keyword>
<dbReference type="InterPro" id="IPR001094">
    <property type="entry name" value="Flavdoxin-like"/>
</dbReference>
<dbReference type="SUPFAM" id="SSF52218">
    <property type="entry name" value="Flavoproteins"/>
    <property type="match status" value="1"/>
</dbReference>
<keyword evidence="17" id="KW-0753">Steroid metabolism</keyword>
<dbReference type="GO" id="GO:0010181">
    <property type="term" value="F:FMN binding"/>
    <property type="evidence" value="ECO:0007669"/>
    <property type="project" value="InterPro"/>
</dbReference>
<evidence type="ECO:0000259" key="20">
    <source>
        <dbReference type="PROSITE" id="PS51384"/>
    </source>
</evidence>
<feature type="domain" description="Flavodoxin-like" evidence="19">
    <location>
        <begin position="97"/>
        <end position="244"/>
    </location>
</feature>
<keyword evidence="3" id="KW-0444">Lipid biosynthesis</keyword>
<dbReference type="GO" id="GO:0016126">
    <property type="term" value="P:sterol biosynthetic process"/>
    <property type="evidence" value="ECO:0007669"/>
    <property type="project" value="UniProtKB-KW"/>
</dbReference>
<gene>
    <name evidence="21" type="ORF">LTR25_002026</name>
</gene>
<reference evidence="21 22" key="1">
    <citation type="submission" date="2023-06" db="EMBL/GenBank/DDBJ databases">
        <title>Black Yeasts Isolated from many extreme environments.</title>
        <authorList>
            <person name="Coleine C."/>
            <person name="Stajich J.E."/>
            <person name="Selbmann L."/>
        </authorList>
    </citation>
    <scope>NUCLEOTIDE SEQUENCE [LARGE SCALE GENOMIC DNA]</scope>
    <source>
        <strain evidence="21 22">CCFEE 5887</strain>
    </source>
</reference>
<dbReference type="InterPro" id="IPR001709">
    <property type="entry name" value="Flavoprot_Pyr_Nucl_cyt_Rdtase"/>
</dbReference>
<evidence type="ECO:0000256" key="5">
    <source>
        <dbReference type="ARBA" id="ARBA00022643"/>
    </source>
</evidence>
<dbReference type="PROSITE" id="PS50902">
    <property type="entry name" value="FLAVODOXIN_LIKE"/>
    <property type="match status" value="1"/>
</dbReference>
<evidence type="ECO:0000256" key="2">
    <source>
        <dbReference type="ARBA" id="ARBA00001974"/>
    </source>
</evidence>
<keyword evidence="5" id="KW-0288">FMN</keyword>
<keyword evidence="6" id="KW-0812">Transmembrane</keyword>
<dbReference type="SUPFAM" id="SSF52343">
    <property type="entry name" value="Ferredoxin reductase-like, C-terminal NADP-linked domain"/>
    <property type="match status" value="1"/>
</dbReference>
<evidence type="ECO:0000256" key="9">
    <source>
        <dbReference type="ARBA" id="ARBA00022857"/>
    </source>
</evidence>
<evidence type="ECO:0000256" key="15">
    <source>
        <dbReference type="ARBA" id="ARBA00023136"/>
    </source>
</evidence>
<dbReference type="EC" id="1.6.2.4" evidence="18"/>
<evidence type="ECO:0000256" key="17">
    <source>
        <dbReference type="ARBA" id="ARBA00023221"/>
    </source>
</evidence>
<keyword evidence="12" id="KW-0560">Oxidoreductase</keyword>
<evidence type="ECO:0000256" key="6">
    <source>
        <dbReference type="ARBA" id="ARBA00022692"/>
    </source>
</evidence>
<evidence type="ECO:0000256" key="11">
    <source>
        <dbReference type="ARBA" id="ARBA00022989"/>
    </source>
</evidence>
<keyword evidence="15" id="KW-0472">Membrane</keyword>
<dbReference type="PRINTS" id="PR00371">
    <property type="entry name" value="FPNCR"/>
</dbReference>
<feature type="domain" description="FAD-binding FR-type" evidence="20">
    <location>
        <begin position="296"/>
        <end position="553"/>
    </location>
</feature>
<keyword evidence="7" id="KW-0256">Endoplasmic reticulum</keyword>
<dbReference type="InterPro" id="IPR003097">
    <property type="entry name" value="CysJ-like_FAD-binding"/>
</dbReference>
<evidence type="ECO:0000256" key="16">
    <source>
        <dbReference type="ARBA" id="ARBA00023166"/>
    </source>
</evidence>
<evidence type="ECO:0000256" key="10">
    <source>
        <dbReference type="ARBA" id="ARBA00022955"/>
    </source>
</evidence>
<keyword evidence="16" id="KW-1207">Sterol metabolism</keyword>
<dbReference type="GO" id="GO:0050660">
    <property type="term" value="F:flavin adenine dinucleotide binding"/>
    <property type="evidence" value="ECO:0007669"/>
    <property type="project" value="TreeGrafter"/>
</dbReference>
<dbReference type="InterPro" id="IPR017938">
    <property type="entry name" value="Riboflavin_synthase-like_b-brl"/>
</dbReference>
<dbReference type="InterPro" id="IPR039261">
    <property type="entry name" value="FNR_nucleotide-bd"/>
</dbReference>
<comment type="cofactor">
    <cofactor evidence="2">
        <name>FAD</name>
        <dbReference type="ChEBI" id="CHEBI:57692"/>
    </cofactor>
</comment>
<dbReference type="InterPro" id="IPR008254">
    <property type="entry name" value="Flavodoxin/NO_synth"/>
</dbReference>
<organism evidence="21 22">
    <name type="scientific">Vermiconidia calcicola</name>
    <dbReference type="NCBI Taxonomy" id="1690605"/>
    <lineage>
        <taxon>Eukaryota</taxon>
        <taxon>Fungi</taxon>
        <taxon>Dikarya</taxon>
        <taxon>Ascomycota</taxon>
        <taxon>Pezizomycotina</taxon>
        <taxon>Dothideomycetes</taxon>
        <taxon>Dothideomycetidae</taxon>
        <taxon>Mycosphaerellales</taxon>
        <taxon>Extremaceae</taxon>
        <taxon>Vermiconidia</taxon>
    </lineage>
</organism>
<dbReference type="PANTHER" id="PTHR19384">
    <property type="entry name" value="NITRIC OXIDE SYNTHASE-RELATED"/>
    <property type="match status" value="1"/>
</dbReference>
<dbReference type="Pfam" id="PF00258">
    <property type="entry name" value="Flavodoxin_1"/>
    <property type="match status" value="1"/>
</dbReference>
<dbReference type="Pfam" id="PF00175">
    <property type="entry name" value="NAD_binding_1"/>
    <property type="match status" value="1"/>
</dbReference>
<evidence type="ECO:0000256" key="4">
    <source>
        <dbReference type="ARBA" id="ARBA00022630"/>
    </source>
</evidence>
<proteinExistence type="predicted"/>
<keyword evidence="13" id="KW-0756">Sterol biosynthesis</keyword>
<sequence>MSALKMHTSTGLFDTYTYTYSSWQSSETKSNTIFVLFLTIVILAHSTWTRCFLNHKDIPNEFWYRVPQSSGARAIAKQKEEDGRNIAHVFEKKQLDIVVFWGSQSGRGEVLARRLAKSFHDSFGLKTLAANLDDYDHKYLTQLSEKHVCGFVLSTYGDGDPPDDVTGLWNVLRTLQSTDSSLKSFRYLIFGLGNSNYRQYNQVAAYADGVFQNLGAVRFGPPGQGDEANGETESHFLAWRRMIENELKVKWHLTEKPHAHQAMFEIEEVPSMAMEKVNLGEPDSSVLGRNRSGDAGVSKALTISKARKLWETGDRLCIHMDLELGDTRAVKYKTGDHLAVYPNNPNHQVERLLSALGLSEKQDVPLVIEATQDNSDNKVPVPSPTTAQALFRHHLEICGHISMETVAALAEFAPSEAAAAELQRISHDAHIFRSEVLDAHLTFADLLVKVEEGASWAIPLSFFLERLKAMQPRYYSICSAAETEPRTVSIVAVVGKHPEDAKSQKSLHNGCYGLATSYLHALESAINNSTSDIASCDVPSFTFDGPRGQLSGQKMFAWIRQSTFKLPMRASVPIIMVGAGTGVAPFRAFVRERMRRKEVGQEVGKMLLFLGFRHSEVDFIYREEWEEARNTLGKEVFNYRTAFSRDNYQKVYVQDRLQEQAQEVMDLLQNQLSCRFYICGSASMARQVVEALAKMRSLYAEETATQAMAWVRKLRQSKQLLEDVWS</sequence>
<evidence type="ECO:0000256" key="8">
    <source>
        <dbReference type="ARBA" id="ARBA00022827"/>
    </source>
</evidence>
<keyword evidence="10" id="KW-0752">Steroid biosynthesis</keyword>
<evidence type="ECO:0000313" key="22">
    <source>
        <dbReference type="Proteomes" id="UP001345827"/>
    </source>
</evidence>
<dbReference type="GO" id="GO:0005829">
    <property type="term" value="C:cytosol"/>
    <property type="evidence" value="ECO:0007669"/>
    <property type="project" value="TreeGrafter"/>
</dbReference>
<comment type="cofactor">
    <cofactor evidence="1">
        <name>FMN</name>
        <dbReference type="ChEBI" id="CHEBI:58210"/>
    </cofactor>
</comment>
<dbReference type="InterPro" id="IPR017927">
    <property type="entry name" value="FAD-bd_FR_type"/>
</dbReference>
<dbReference type="InterPro" id="IPR001433">
    <property type="entry name" value="OxRdtase_FAD/NAD-bd"/>
</dbReference>
<dbReference type="EMBL" id="JAXLQG010000003">
    <property type="protein sequence ID" value="KAK5542141.1"/>
    <property type="molecule type" value="Genomic_DNA"/>
</dbReference>
<dbReference type="Pfam" id="PF00667">
    <property type="entry name" value="FAD_binding_1"/>
    <property type="match status" value="1"/>
</dbReference>
<evidence type="ECO:0000256" key="12">
    <source>
        <dbReference type="ARBA" id="ARBA00023002"/>
    </source>
</evidence>
<evidence type="ECO:0000256" key="13">
    <source>
        <dbReference type="ARBA" id="ARBA00023011"/>
    </source>
</evidence>
<dbReference type="Gene3D" id="3.40.50.360">
    <property type="match status" value="1"/>
</dbReference>
<evidence type="ECO:0000256" key="1">
    <source>
        <dbReference type="ARBA" id="ARBA00001917"/>
    </source>
</evidence>
<dbReference type="InterPro" id="IPR029039">
    <property type="entry name" value="Flavoprotein-like_sf"/>
</dbReference>
<keyword evidence="14" id="KW-0443">Lipid metabolism</keyword>
<dbReference type="InterPro" id="IPR023173">
    <property type="entry name" value="NADPH_Cyt_P450_Rdtase_alpha"/>
</dbReference>
<keyword evidence="22" id="KW-1185">Reference proteome</keyword>
<keyword evidence="4" id="KW-0285">Flavoprotein</keyword>
<name>A0AAV9QES3_9PEZI</name>
<evidence type="ECO:0000256" key="18">
    <source>
        <dbReference type="ARBA" id="ARBA00023797"/>
    </source>
</evidence>
<evidence type="ECO:0000256" key="14">
    <source>
        <dbReference type="ARBA" id="ARBA00023098"/>
    </source>
</evidence>
<keyword evidence="9" id="KW-0521">NADP</keyword>
<protein>
    <recommendedName>
        <fullName evidence="18">NADPH--hemoprotein reductase</fullName>
        <ecNumber evidence="18">1.6.2.4</ecNumber>
    </recommendedName>
</protein>
<evidence type="ECO:0000256" key="3">
    <source>
        <dbReference type="ARBA" id="ARBA00022516"/>
    </source>
</evidence>
<evidence type="ECO:0000313" key="21">
    <source>
        <dbReference type="EMBL" id="KAK5542141.1"/>
    </source>
</evidence>
<dbReference type="Gene3D" id="2.40.30.10">
    <property type="entry name" value="Translation factors"/>
    <property type="match status" value="1"/>
</dbReference>
<dbReference type="AlphaFoldDB" id="A0AAV9QES3"/>
<dbReference type="Gene3D" id="1.20.990.10">
    <property type="entry name" value="NADPH-cytochrome p450 Reductase, Chain A, domain 3"/>
    <property type="match status" value="1"/>
</dbReference>
<dbReference type="SUPFAM" id="SSF63380">
    <property type="entry name" value="Riboflavin synthase domain-like"/>
    <property type="match status" value="1"/>
</dbReference>
<dbReference type="InterPro" id="IPR023208">
    <property type="entry name" value="P450R"/>
</dbReference>
<evidence type="ECO:0000256" key="7">
    <source>
        <dbReference type="ARBA" id="ARBA00022824"/>
    </source>
</evidence>
<comment type="caution">
    <text evidence="21">The sequence shown here is derived from an EMBL/GenBank/DDBJ whole genome shotgun (WGS) entry which is preliminary data.</text>
</comment>
<dbReference type="Proteomes" id="UP001345827">
    <property type="component" value="Unassembled WGS sequence"/>
</dbReference>
<dbReference type="PROSITE" id="PS51384">
    <property type="entry name" value="FAD_FR"/>
    <property type="match status" value="1"/>
</dbReference>
<dbReference type="PRINTS" id="PR00369">
    <property type="entry name" value="FLAVODOXIN"/>
</dbReference>
<dbReference type="Gene3D" id="3.40.50.80">
    <property type="entry name" value="Nucleotide-binding domain of ferredoxin-NADP reductase (FNR) module"/>
    <property type="match status" value="1"/>
</dbReference>
<dbReference type="PANTHER" id="PTHR19384:SF108">
    <property type="entry name" value="NADPH--CYTOCHROME P450 REDUCTASE"/>
    <property type="match status" value="1"/>
</dbReference>
<dbReference type="GO" id="GO:0003958">
    <property type="term" value="F:NADPH-hemoprotein reductase activity"/>
    <property type="evidence" value="ECO:0007669"/>
    <property type="project" value="UniProtKB-EC"/>
</dbReference>
<evidence type="ECO:0000259" key="19">
    <source>
        <dbReference type="PROSITE" id="PS50902"/>
    </source>
</evidence>
<dbReference type="PIRSF" id="PIRSF000208">
    <property type="entry name" value="P450R"/>
    <property type="match status" value="1"/>
</dbReference>
<keyword evidence="8" id="KW-0274">FAD</keyword>